<reference evidence="1 2" key="1">
    <citation type="journal article" date="2012" name="J. Bacteriol.">
        <title>Complete Genome Sequence of Leptospirillum ferrooxidans Strain C2-3, Isolated from a Fresh Volcanic Ash Deposit on the Island of Miyake, Japan.</title>
        <authorList>
            <person name="Fujimura R."/>
            <person name="Sato Y."/>
            <person name="Nishizawa T."/>
            <person name="Oshima K."/>
            <person name="Kim S.-W."/>
            <person name="Hattori M."/>
            <person name="Kamijo T."/>
            <person name="Ohta H."/>
        </authorList>
    </citation>
    <scope>NUCLEOTIDE SEQUENCE [LARGE SCALE GENOMIC DNA]</scope>
    <source>
        <strain evidence="1 2">C2-3</strain>
    </source>
</reference>
<sequence length="116" mass="13750">MRPLNNLPKFIWGKAIFGYLGSGFDDSEYLTHAGFPMFICRIVPYHDFLEEGNTDGRIIVWREGLKGTPVWKTNFGFLARDFFWINWPKNEEEIAQVLREACLDRRLREELYETLD</sequence>
<dbReference type="HOGENOM" id="CLU_2093810_0_0_0"/>
<name>I0IM16_LEPFC</name>
<keyword evidence="2" id="KW-1185">Reference proteome</keyword>
<accession>I0IM16</accession>
<proteinExistence type="predicted"/>
<protein>
    <submittedName>
        <fullName evidence="1">Uncharacterized protein</fullName>
    </submittedName>
</protein>
<evidence type="ECO:0000313" key="1">
    <source>
        <dbReference type="EMBL" id="BAM06315.1"/>
    </source>
</evidence>
<organism evidence="1 2">
    <name type="scientific">Leptospirillum ferrooxidans (strain C2-3)</name>
    <dbReference type="NCBI Taxonomy" id="1162668"/>
    <lineage>
        <taxon>Bacteria</taxon>
        <taxon>Pseudomonadati</taxon>
        <taxon>Nitrospirota</taxon>
        <taxon>Nitrospiria</taxon>
        <taxon>Nitrospirales</taxon>
        <taxon>Nitrospiraceae</taxon>
        <taxon>Leptospirillum</taxon>
    </lineage>
</organism>
<dbReference type="OrthoDB" id="8964242at2"/>
<dbReference type="PATRIC" id="fig|1162668.3.peg.702"/>
<gene>
    <name evidence="1" type="ordered locus">LFE_0599</name>
</gene>
<dbReference type="STRING" id="1162668.LFE_0599"/>
<dbReference type="AlphaFoldDB" id="I0IM16"/>
<dbReference type="RefSeq" id="WP_014448807.1">
    <property type="nucleotide sequence ID" value="NC_017094.1"/>
</dbReference>
<dbReference type="Proteomes" id="UP000007382">
    <property type="component" value="Chromosome"/>
</dbReference>
<dbReference type="KEGG" id="lfc:LFE_0599"/>
<dbReference type="EMBL" id="AP012342">
    <property type="protein sequence ID" value="BAM06315.1"/>
    <property type="molecule type" value="Genomic_DNA"/>
</dbReference>
<evidence type="ECO:0000313" key="2">
    <source>
        <dbReference type="Proteomes" id="UP000007382"/>
    </source>
</evidence>
<reference evidence="2" key="2">
    <citation type="submission" date="2012-03" db="EMBL/GenBank/DDBJ databases">
        <title>The complete genome sequence of the pioneer microbe on fresh volcanic deposit, Leptospirillum ferrooxidans strain C2-3.</title>
        <authorList>
            <person name="Fujimura R."/>
            <person name="Sato Y."/>
            <person name="Nishizawa T."/>
            <person name="Nanba K."/>
            <person name="Oshima K."/>
            <person name="Hattori M."/>
            <person name="Kamijo T."/>
            <person name="Ohta H."/>
        </authorList>
    </citation>
    <scope>NUCLEOTIDE SEQUENCE [LARGE SCALE GENOMIC DNA]</scope>
    <source>
        <strain evidence="2">C2-3</strain>
    </source>
</reference>